<dbReference type="EMBL" id="OV170231">
    <property type="protein sequence ID" value="CAH0716652.1"/>
    <property type="molecule type" value="Genomic_DNA"/>
</dbReference>
<accession>A0A8J9VR93</accession>
<protein>
    <submittedName>
        <fullName evidence="2">Uncharacterized protein</fullName>
    </submittedName>
</protein>
<feature type="non-terminal residue" evidence="2">
    <location>
        <position position="167"/>
    </location>
</feature>
<name>A0A8J9VR93_9NEOP</name>
<sequence>MAAVAGLYGLGDEQRGRHRRGQAAAAERSESRDDNTEASEVVREINEWAAEAKQSHENAEQQWYKLKTKVHKINANILKPDKWVAKEPWMTEKIYQLMEKRRLHKNDDKLYKTIDREIRREVRYARNSWYRKKCDHLEVLHNKHDAFNLHKESRAMVLQTNAKMEPL</sequence>
<feature type="compositionally biased region" description="Basic and acidic residues" evidence="1">
    <location>
        <begin position="27"/>
        <end position="40"/>
    </location>
</feature>
<evidence type="ECO:0000313" key="3">
    <source>
        <dbReference type="Proteomes" id="UP000838878"/>
    </source>
</evidence>
<feature type="region of interest" description="Disordered" evidence="1">
    <location>
        <begin position="1"/>
        <end position="40"/>
    </location>
</feature>
<dbReference type="OrthoDB" id="425681at2759"/>
<evidence type="ECO:0000256" key="1">
    <source>
        <dbReference type="SAM" id="MobiDB-lite"/>
    </source>
</evidence>
<organism evidence="2 3">
    <name type="scientific">Brenthis ino</name>
    <name type="common">lesser marbled fritillary</name>
    <dbReference type="NCBI Taxonomy" id="405034"/>
    <lineage>
        <taxon>Eukaryota</taxon>
        <taxon>Metazoa</taxon>
        <taxon>Ecdysozoa</taxon>
        <taxon>Arthropoda</taxon>
        <taxon>Hexapoda</taxon>
        <taxon>Insecta</taxon>
        <taxon>Pterygota</taxon>
        <taxon>Neoptera</taxon>
        <taxon>Endopterygota</taxon>
        <taxon>Lepidoptera</taxon>
        <taxon>Glossata</taxon>
        <taxon>Ditrysia</taxon>
        <taxon>Papilionoidea</taxon>
        <taxon>Nymphalidae</taxon>
        <taxon>Heliconiinae</taxon>
        <taxon>Argynnini</taxon>
        <taxon>Brenthis</taxon>
    </lineage>
</organism>
<evidence type="ECO:0000313" key="2">
    <source>
        <dbReference type="EMBL" id="CAH0716652.1"/>
    </source>
</evidence>
<gene>
    <name evidence="2" type="ORF">BINO364_LOCUS3375</name>
</gene>
<reference evidence="2" key="1">
    <citation type="submission" date="2021-12" db="EMBL/GenBank/DDBJ databases">
        <authorList>
            <person name="Martin H S."/>
        </authorList>
    </citation>
    <scope>NUCLEOTIDE SEQUENCE</scope>
</reference>
<dbReference type="Proteomes" id="UP000838878">
    <property type="component" value="Chromosome 11"/>
</dbReference>
<proteinExistence type="predicted"/>
<dbReference type="AlphaFoldDB" id="A0A8J9VR93"/>
<keyword evidence="3" id="KW-1185">Reference proteome</keyword>